<dbReference type="Pfam" id="PF10688">
    <property type="entry name" value="Imp-YgjV"/>
    <property type="match status" value="1"/>
</dbReference>
<dbReference type="EMBL" id="VHLH01000005">
    <property type="protein sequence ID" value="TPW30753.1"/>
    <property type="molecule type" value="Genomic_DNA"/>
</dbReference>
<feature type="transmembrane region" description="Helical" evidence="1">
    <location>
        <begin position="128"/>
        <end position="144"/>
    </location>
</feature>
<proteinExistence type="predicted"/>
<keyword evidence="3" id="KW-1185">Reference proteome</keyword>
<evidence type="ECO:0000256" key="1">
    <source>
        <dbReference type="SAM" id="Phobius"/>
    </source>
</evidence>
<sequence>MPFLDTSTPTAVAGQCVGLVALVLCLAAFASRSDERLLAVLILANVAFTLQYVLFGAWVGAGISALVILRIVFARRFKGSVAAMAGIIAANVAIAAFAWRGPGDLLPLGAGISGAVAMFMARGITMRVMLIVATLCWIGTNALVGSLGAMMADIAILATNLVTIVRLVSERTRSGPRIGPATKKRV</sequence>
<evidence type="ECO:0000313" key="3">
    <source>
        <dbReference type="Proteomes" id="UP000320314"/>
    </source>
</evidence>
<protein>
    <submittedName>
        <fullName evidence="2">YgjV family protein</fullName>
    </submittedName>
</protein>
<comment type="caution">
    <text evidence="2">The sequence shown here is derived from an EMBL/GenBank/DDBJ whole genome shotgun (WGS) entry which is preliminary data.</text>
</comment>
<keyword evidence="1" id="KW-0472">Membrane</keyword>
<accession>A0A506U8S5</accession>
<keyword evidence="1" id="KW-1133">Transmembrane helix</keyword>
<name>A0A506U8S5_9HYPH</name>
<organism evidence="2 3">
    <name type="scientific">Pararhizobium mangrovi</name>
    <dbReference type="NCBI Taxonomy" id="2590452"/>
    <lineage>
        <taxon>Bacteria</taxon>
        <taxon>Pseudomonadati</taxon>
        <taxon>Pseudomonadota</taxon>
        <taxon>Alphaproteobacteria</taxon>
        <taxon>Hyphomicrobiales</taxon>
        <taxon>Rhizobiaceae</taxon>
        <taxon>Rhizobium/Agrobacterium group</taxon>
        <taxon>Pararhizobium</taxon>
    </lineage>
</organism>
<dbReference type="InterPro" id="IPR019629">
    <property type="entry name" value="Uncharacterised_HI1736/YgjV"/>
</dbReference>
<feature type="transmembrane region" description="Helical" evidence="1">
    <location>
        <begin position="81"/>
        <end position="99"/>
    </location>
</feature>
<evidence type="ECO:0000313" key="2">
    <source>
        <dbReference type="EMBL" id="TPW30753.1"/>
    </source>
</evidence>
<dbReference type="OrthoDB" id="7356190at2"/>
<gene>
    <name evidence="2" type="ORF">FJU11_04475</name>
</gene>
<feature type="transmembrane region" description="Helical" evidence="1">
    <location>
        <begin position="12"/>
        <end position="31"/>
    </location>
</feature>
<dbReference type="Proteomes" id="UP000320314">
    <property type="component" value="Unassembled WGS sequence"/>
</dbReference>
<feature type="transmembrane region" description="Helical" evidence="1">
    <location>
        <begin position="37"/>
        <end position="69"/>
    </location>
</feature>
<reference evidence="2 3" key="1">
    <citation type="submission" date="2019-06" db="EMBL/GenBank/DDBJ databases">
        <authorList>
            <person name="Li M."/>
        </authorList>
    </citation>
    <scope>NUCLEOTIDE SEQUENCE [LARGE SCALE GENOMIC DNA]</scope>
    <source>
        <strain evidence="2 3">BGMRC6574</strain>
    </source>
</reference>
<keyword evidence="1" id="KW-0812">Transmembrane</keyword>
<dbReference type="AlphaFoldDB" id="A0A506U8S5"/>
<dbReference type="PIRSF" id="PIRSF011443">
    <property type="entry name" value="YgjV"/>
    <property type="match status" value="1"/>
</dbReference>
<dbReference type="InterPro" id="IPR026267">
    <property type="entry name" value="YgjV"/>
</dbReference>